<dbReference type="InterPro" id="IPR008928">
    <property type="entry name" value="6-hairpin_glycosidase_sf"/>
</dbReference>
<evidence type="ECO:0000313" key="5">
    <source>
        <dbReference type="Proteomes" id="UP001500326"/>
    </source>
</evidence>
<feature type="domain" description="Glycosyl hydrolase family 95 N-terminal" evidence="1">
    <location>
        <begin position="6"/>
        <end position="234"/>
    </location>
</feature>
<dbReference type="GO" id="GO:0016787">
    <property type="term" value="F:hydrolase activity"/>
    <property type="evidence" value="ECO:0007669"/>
    <property type="project" value="UniProtKB-KW"/>
</dbReference>
<comment type="caution">
    <text evidence="4">The sequence shown here is derived from an EMBL/GenBank/DDBJ whole genome shotgun (WGS) entry which is preliminary data.</text>
</comment>
<dbReference type="InterPro" id="IPR027414">
    <property type="entry name" value="GH95_N_dom"/>
</dbReference>
<gene>
    <name evidence="4" type="ORF">GCM10009777_38830</name>
</gene>
<evidence type="ECO:0000259" key="3">
    <source>
        <dbReference type="Pfam" id="PF22124"/>
    </source>
</evidence>
<evidence type="ECO:0000313" key="4">
    <source>
        <dbReference type="EMBL" id="GAA1997892.1"/>
    </source>
</evidence>
<keyword evidence="5" id="KW-1185">Reference proteome</keyword>
<name>A0ABP5EH25_9MICO</name>
<dbReference type="PIRSF" id="PIRSF007663">
    <property type="entry name" value="UCP007663"/>
    <property type="match status" value="1"/>
</dbReference>
<keyword evidence="4" id="KW-0378">Hydrolase</keyword>
<dbReference type="Gene3D" id="1.50.10.10">
    <property type="match status" value="1"/>
</dbReference>
<dbReference type="EMBL" id="BAAAOH010000001">
    <property type="protein sequence ID" value="GAA1997892.1"/>
    <property type="molecule type" value="Genomic_DNA"/>
</dbReference>
<evidence type="ECO:0000259" key="1">
    <source>
        <dbReference type="Pfam" id="PF14498"/>
    </source>
</evidence>
<reference evidence="5" key="1">
    <citation type="journal article" date="2019" name="Int. J. Syst. Evol. Microbiol.">
        <title>The Global Catalogue of Microorganisms (GCM) 10K type strain sequencing project: providing services to taxonomists for standard genome sequencing and annotation.</title>
        <authorList>
            <consortium name="The Broad Institute Genomics Platform"/>
            <consortium name="The Broad Institute Genome Sequencing Center for Infectious Disease"/>
            <person name="Wu L."/>
            <person name="Ma J."/>
        </authorList>
    </citation>
    <scope>NUCLEOTIDE SEQUENCE [LARGE SCALE GENOMIC DNA]</scope>
    <source>
        <strain evidence="5">JCM 14902</strain>
    </source>
</reference>
<feature type="domain" description="Glycosyl hydrolase family 95 catalytic" evidence="3">
    <location>
        <begin position="263"/>
        <end position="683"/>
    </location>
</feature>
<organism evidence="4 5">
    <name type="scientific">Microbacterium pumilum</name>
    <dbReference type="NCBI Taxonomy" id="344165"/>
    <lineage>
        <taxon>Bacteria</taxon>
        <taxon>Bacillati</taxon>
        <taxon>Actinomycetota</taxon>
        <taxon>Actinomycetes</taxon>
        <taxon>Micrococcales</taxon>
        <taxon>Microbacteriaceae</taxon>
        <taxon>Microbacterium</taxon>
    </lineage>
</organism>
<dbReference type="InterPro" id="IPR054363">
    <property type="entry name" value="GH95_cat"/>
</dbReference>
<dbReference type="SUPFAM" id="SSF48208">
    <property type="entry name" value="Six-hairpin glycosidases"/>
    <property type="match status" value="1"/>
</dbReference>
<dbReference type="Pfam" id="PF14498">
    <property type="entry name" value="Glyco_hyd_65N_2"/>
    <property type="match status" value="1"/>
</dbReference>
<dbReference type="Proteomes" id="UP001500326">
    <property type="component" value="Unassembled WGS sequence"/>
</dbReference>
<proteinExistence type="predicted"/>
<feature type="domain" description="Alpha fucosidase A-like C-terminal" evidence="2">
    <location>
        <begin position="685"/>
        <end position="737"/>
    </location>
</feature>
<sequence>MTSQIAFRAPARSWLDCLPLGNGSLGAMLDGDPSVTLMRLNDDTAWSGSPRSELGGGAIGAADAAHQLALARAAIDADDPVAAEAALRPLQVPWSQAYLPFATVALGRAAETDGDYRRMLDLGTGIHELVAGTLREESFTSAVHGVFAHRIQGAGDIRVELSSPHHVLRSWNGPDEAGVLIRLPSDVAPGHEPESPAAVWSDDAGSSIEGALVVGIAREGDATLVVVATETTFAGLGRPLEGTAETAAGRARARVDRALQDGWTVVRAAHVADHTGLLGGVELDLGKAPIADDGGELSLDERLARAETHSGGAVAADPALVALLFDYGRYLLAASSRPGSLPATLQGIWNDEMRPPWSSNYTININTQMNYWSAYSTGLPECGEPLLDFVSALAVAGTPTARRLYDAPGWAAHHNSDAWLLTNPVGAGHGDARWTAWPLASLWLVTHISDAVAYGAISAERLAELWPAVRGAAEFALAWTREDPDGRWVTSPATSPENAYRTDAGIAAVDSTTAMDLTLVRAACAAAVVVGARLGVTSDEVVDAARSLVERLPAEPAIAADGSIREWSRDRVGEDPHHRHVSHLVGLYPGTTVWSPAARDAAGVTLTRRGDESSGWSVVWKAILWARLGRGDRAADVMNLLFRRADRLEGPFAGGLYANLFAAHPPFQIDANLGFPALIAEMLVQSHDGIELLPALPPALADGRVRGLVARPGVEVDLSWGDGSLVEVRLRALAGGEGDSLRVRYAGVELVRELPADGELVLRSVDFRQSAEVVS</sequence>
<protein>
    <submittedName>
        <fullName evidence="4">Glycoside hydrolase N-terminal domain-containing protein</fullName>
    </submittedName>
</protein>
<evidence type="ECO:0000259" key="2">
    <source>
        <dbReference type="Pfam" id="PF21307"/>
    </source>
</evidence>
<accession>A0ABP5EH25</accession>
<dbReference type="InterPro" id="IPR016518">
    <property type="entry name" value="Alpha-L-fucosidase"/>
</dbReference>
<dbReference type="PANTHER" id="PTHR31084">
    <property type="entry name" value="ALPHA-L-FUCOSIDASE 2"/>
    <property type="match status" value="1"/>
</dbReference>
<dbReference type="PANTHER" id="PTHR31084:SF0">
    <property type="entry name" value="ALPHA-L-FUCOSIDASE 2"/>
    <property type="match status" value="1"/>
</dbReference>
<dbReference type="InterPro" id="IPR012341">
    <property type="entry name" value="6hp_glycosidase-like_sf"/>
</dbReference>
<dbReference type="InterPro" id="IPR049053">
    <property type="entry name" value="AFCA-like_C"/>
</dbReference>
<dbReference type="Pfam" id="PF21307">
    <property type="entry name" value="Glyco_hydro_95_C"/>
    <property type="match status" value="1"/>
</dbReference>
<dbReference type="RefSeq" id="WP_344066324.1">
    <property type="nucleotide sequence ID" value="NZ_BAAAOH010000001.1"/>
</dbReference>
<dbReference type="Pfam" id="PF22124">
    <property type="entry name" value="Glyco_hydro_95_cat"/>
    <property type="match status" value="1"/>
</dbReference>